<evidence type="ECO:0000256" key="8">
    <source>
        <dbReference type="SAM" id="Phobius"/>
    </source>
</evidence>
<evidence type="ECO:0000313" key="10">
    <source>
        <dbReference type="EMBL" id="CAG8382735.1"/>
    </source>
</evidence>
<reference evidence="10" key="1">
    <citation type="submission" date="2021-07" db="EMBL/GenBank/DDBJ databases">
        <authorList>
            <person name="Branca A.L. A."/>
        </authorList>
    </citation>
    <scope>NUCLEOTIDE SEQUENCE</scope>
</reference>
<feature type="transmembrane region" description="Helical" evidence="8">
    <location>
        <begin position="47"/>
        <end position="74"/>
    </location>
</feature>
<dbReference type="PANTHER" id="PTHR48022:SF14">
    <property type="entry name" value="MAJOR FACILITATOR SUPERFAMILY (MFS) PROFILE DOMAIN-CONTAINING PROTEIN-RELATED"/>
    <property type="match status" value="1"/>
</dbReference>
<feature type="transmembrane region" description="Helical" evidence="8">
    <location>
        <begin position="422"/>
        <end position="447"/>
    </location>
</feature>
<feature type="transmembrane region" description="Helical" evidence="8">
    <location>
        <begin position="125"/>
        <end position="145"/>
    </location>
</feature>
<dbReference type="PANTHER" id="PTHR48022">
    <property type="entry name" value="PLASTIDIC GLUCOSE TRANSPORTER 4"/>
    <property type="match status" value="1"/>
</dbReference>
<evidence type="ECO:0000256" key="2">
    <source>
        <dbReference type="ARBA" id="ARBA00010992"/>
    </source>
</evidence>
<evidence type="ECO:0000256" key="3">
    <source>
        <dbReference type="ARBA" id="ARBA00022448"/>
    </source>
</evidence>
<gene>
    <name evidence="10" type="ORF">PSALAMII_LOCUS5887</name>
</gene>
<dbReference type="GO" id="GO:0005351">
    <property type="term" value="F:carbohydrate:proton symporter activity"/>
    <property type="evidence" value="ECO:0007669"/>
    <property type="project" value="TreeGrafter"/>
</dbReference>
<dbReference type="PROSITE" id="PS00217">
    <property type="entry name" value="SUGAR_TRANSPORT_2"/>
    <property type="match status" value="1"/>
</dbReference>
<feature type="transmembrane region" description="Helical" evidence="8">
    <location>
        <begin position="151"/>
        <end position="172"/>
    </location>
</feature>
<dbReference type="Proteomes" id="UP001152592">
    <property type="component" value="Unassembled WGS sequence"/>
</dbReference>
<dbReference type="PROSITE" id="PS00216">
    <property type="entry name" value="SUGAR_TRANSPORT_1"/>
    <property type="match status" value="1"/>
</dbReference>
<accession>A0A9W4J7B8</accession>
<feature type="domain" description="Major facilitator superfamily (MFS) profile" evidence="9">
    <location>
        <begin position="51"/>
        <end position="512"/>
    </location>
</feature>
<feature type="transmembrane region" description="Helical" evidence="8">
    <location>
        <begin position="219"/>
        <end position="238"/>
    </location>
</feature>
<dbReference type="Gene3D" id="1.20.1250.20">
    <property type="entry name" value="MFS general substrate transporter like domains"/>
    <property type="match status" value="1"/>
</dbReference>
<feature type="transmembrane region" description="Helical" evidence="8">
    <location>
        <begin position="487"/>
        <end position="508"/>
    </location>
</feature>
<evidence type="ECO:0000259" key="9">
    <source>
        <dbReference type="PROSITE" id="PS50850"/>
    </source>
</evidence>
<feature type="transmembrane region" description="Helical" evidence="8">
    <location>
        <begin position="94"/>
        <end position="113"/>
    </location>
</feature>
<feature type="transmembrane region" description="Helical" evidence="8">
    <location>
        <begin position="184"/>
        <end position="204"/>
    </location>
</feature>
<dbReference type="InterPro" id="IPR036259">
    <property type="entry name" value="MFS_trans_sf"/>
</dbReference>
<dbReference type="NCBIfam" id="TIGR00879">
    <property type="entry name" value="SP"/>
    <property type="match status" value="1"/>
</dbReference>
<dbReference type="PRINTS" id="PR00171">
    <property type="entry name" value="SUGRTRNSPORT"/>
</dbReference>
<comment type="caution">
    <text evidence="10">The sequence shown here is derived from an EMBL/GenBank/DDBJ whole genome shotgun (WGS) entry which is preliminary data.</text>
</comment>
<dbReference type="InterPro" id="IPR005829">
    <property type="entry name" value="Sugar_transporter_CS"/>
</dbReference>
<dbReference type="SUPFAM" id="SSF103473">
    <property type="entry name" value="MFS general substrate transporter"/>
    <property type="match status" value="1"/>
</dbReference>
<dbReference type="InterPro" id="IPR003663">
    <property type="entry name" value="Sugar/inositol_transpt"/>
</dbReference>
<dbReference type="AlphaFoldDB" id="A0A9W4J7B8"/>
<name>A0A9W4J7B8_9EURO</name>
<comment type="similarity">
    <text evidence="2 7">Belongs to the major facilitator superfamily. Sugar transporter (TC 2.A.1.1) family.</text>
</comment>
<feature type="transmembrane region" description="Helical" evidence="8">
    <location>
        <begin position="324"/>
        <end position="344"/>
    </location>
</feature>
<keyword evidence="5 8" id="KW-1133">Transmembrane helix</keyword>
<evidence type="ECO:0000256" key="5">
    <source>
        <dbReference type="ARBA" id="ARBA00022989"/>
    </source>
</evidence>
<dbReference type="GO" id="GO:0016020">
    <property type="term" value="C:membrane"/>
    <property type="evidence" value="ECO:0007669"/>
    <property type="project" value="UniProtKB-SubCell"/>
</dbReference>
<dbReference type="InterPro" id="IPR020846">
    <property type="entry name" value="MFS_dom"/>
</dbReference>
<proteinExistence type="inferred from homology"/>
<feature type="transmembrane region" description="Helical" evidence="8">
    <location>
        <begin position="459"/>
        <end position="481"/>
    </location>
</feature>
<keyword evidence="3 7" id="KW-0813">Transport</keyword>
<dbReference type="InterPro" id="IPR050360">
    <property type="entry name" value="MFS_Sugar_Transporters"/>
</dbReference>
<evidence type="ECO:0000256" key="6">
    <source>
        <dbReference type="ARBA" id="ARBA00023136"/>
    </source>
</evidence>
<evidence type="ECO:0000256" key="7">
    <source>
        <dbReference type="RuleBase" id="RU003346"/>
    </source>
</evidence>
<dbReference type="FunFam" id="1.20.1250.20:FF:000026">
    <property type="entry name" value="MFS quinate transporter QutD"/>
    <property type="match status" value="1"/>
</dbReference>
<keyword evidence="4 8" id="KW-0812">Transmembrane</keyword>
<evidence type="ECO:0000256" key="4">
    <source>
        <dbReference type="ARBA" id="ARBA00022692"/>
    </source>
</evidence>
<keyword evidence="6 8" id="KW-0472">Membrane</keyword>
<protein>
    <recommendedName>
        <fullName evidence="9">Major facilitator superfamily (MFS) profile domain-containing protein</fullName>
    </recommendedName>
</protein>
<dbReference type="EMBL" id="CAJVPD010000238">
    <property type="protein sequence ID" value="CAG8382735.1"/>
    <property type="molecule type" value="Genomic_DNA"/>
</dbReference>
<dbReference type="InterPro" id="IPR005828">
    <property type="entry name" value="MFS_sugar_transport-like"/>
</dbReference>
<comment type="subcellular location">
    <subcellularLocation>
        <location evidence="1">Membrane</location>
        <topology evidence="1">Multi-pass membrane protein</topology>
    </subcellularLocation>
</comment>
<evidence type="ECO:0000256" key="1">
    <source>
        <dbReference type="ARBA" id="ARBA00004141"/>
    </source>
</evidence>
<evidence type="ECO:0000313" key="11">
    <source>
        <dbReference type="Proteomes" id="UP001152592"/>
    </source>
</evidence>
<sequence length="555" mass="60922">MAEDTPVTKQISNDPVVEGFSHHADNIASDREPYGPPGLKGLVANPFVLLCAACSTLGGLLFGYDQGVVSVILVMDQFLTEFPSIDEGSPGSGFAKGLLTAMIELGAFIGALNQGWIADKISRRYSIIVAVIIFTIGSVLQTASYGYPMLVVARLIGGVGIGMLSMVAPLYISEISPPECRGTLLVLEEWCIVLGIVIAFWITYGTQYMVGEWAWRLPFLLQMIPGFILAAGVYVLPFSPRWLASKGRDEEALESLSRLRSLPASDRRIRQELLDIQAEVRFHQEMNKEKHPNLQGGGKKNAILQELSAWADCFKSGCWRRTHIGVGLGFFQQFVGINALIYYSPTLFGTMGLDTSMQLIMSGVINIVQLVGVTSSIWTMDVLGRRKLLIGGAVLMAVSHIIIAVLVGLYSSDWPAHKAEGWVSVAFLMFYMLSFGATWGPIPWALPSEIFPSSLRAKGVALSTCSNWLNNFIIGLITPPLVQDTGYGAYVFFAVFCVLAGLWTFFFVPETKGRTLEQMDHVFKDNSSESEKEKRAAIEAQLIQAQYESAHREFA</sequence>
<organism evidence="10 11">
    <name type="scientific">Penicillium salamii</name>
    <dbReference type="NCBI Taxonomy" id="1612424"/>
    <lineage>
        <taxon>Eukaryota</taxon>
        <taxon>Fungi</taxon>
        <taxon>Dikarya</taxon>
        <taxon>Ascomycota</taxon>
        <taxon>Pezizomycotina</taxon>
        <taxon>Eurotiomycetes</taxon>
        <taxon>Eurotiomycetidae</taxon>
        <taxon>Eurotiales</taxon>
        <taxon>Aspergillaceae</taxon>
        <taxon>Penicillium</taxon>
    </lineage>
</organism>
<feature type="transmembrane region" description="Helical" evidence="8">
    <location>
        <begin position="389"/>
        <end position="410"/>
    </location>
</feature>
<dbReference type="PROSITE" id="PS50850">
    <property type="entry name" value="MFS"/>
    <property type="match status" value="1"/>
</dbReference>
<dbReference type="OrthoDB" id="8120565at2759"/>
<dbReference type="Pfam" id="PF00083">
    <property type="entry name" value="Sugar_tr"/>
    <property type="match status" value="1"/>
</dbReference>
<feature type="transmembrane region" description="Helical" evidence="8">
    <location>
        <begin position="356"/>
        <end position="377"/>
    </location>
</feature>